<keyword evidence="2" id="KW-1185">Reference proteome</keyword>
<accession>A0ABV9QJL1</accession>
<organism evidence="1 2">
    <name type="scientific">Filifactor villosus</name>
    <dbReference type="NCBI Taxonomy" id="29374"/>
    <lineage>
        <taxon>Bacteria</taxon>
        <taxon>Bacillati</taxon>
        <taxon>Bacillota</taxon>
        <taxon>Clostridia</taxon>
        <taxon>Peptostreptococcales</taxon>
        <taxon>Filifactoraceae</taxon>
        <taxon>Filifactor</taxon>
    </lineage>
</organism>
<evidence type="ECO:0000313" key="2">
    <source>
        <dbReference type="Proteomes" id="UP001595916"/>
    </source>
</evidence>
<dbReference type="EMBL" id="JBHSHL010000005">
    <property type="protein sequence ID" value="MFC4803836.1"/>
    <property type="molecule type" value="Genomic_DNA"/>
</dbReference>
<dbReference type="Proteomes" id="UP001595916">
    <property type="component" value="Unassembled WGS sequence"/>
</dbReference>
<name>A0ABV9QJL1_9FIRM</name>
<gene>
    <name evidence="1" type="ORF">ACFO4R_01955</name>
</gene>
<dbReference type="SUPFAM" id="SSF55961">
    <property type="entry name" value="Bet v1-like"/>
    <property type="match status" value="1"/>
</dbReference>
<dbReference type="CDD" id="cd07812">
    <property type="entry name" value="SRPBCC"/>
    <property type="match status" value="1"/>
</dbReference>
<proteinExistence type="predicted"/>
<evidence type="ECO:0000313" key="1">
    <source>
        <dbReference type="EMBL" id="MFC4803836.1"/>
    </source>
</evidence>
<dbReference type="InterPro" id="IPR023393">
    <property type="entry name" value="START-like_dom_sf"/>
</dbReference>
<dbReference type="RefSeq" id="WP_379787300.1">
    <property type="nucleotide sequence ID" value="NZ_JBHSHL010000005.1"/>
</dbReference>
<comment type="caution">
    <text evidence="1">The sequence shown here is derived from an EMBL/GenBank/DDBJ whole genome shotgun (WGS) entry which is preliminary data.</text>
</comment>
<sequence length="140" mass="16371">MATANVKVTFICPIKKVWATITDLSDFEWRSDLLDIEIVDEDTFIEHAKDGLKTRFRVVKKQPLKLLELEVENEKFKGLVTGRFFRHGSDTTLDFTETASAKKNDLKLLVNPYLLERQRQYFIDLKKKLECEEASKIQVF</sequence>
<dbReference type="Gene3D" id="3.30.530.20">
    <property type="match status" value="1"/>
</dbReference>
<protein>
    <submittedName>
        <fullName evidence="1">SRPBCC family protein</fullName>
    </submittedName>
</protein>
<reference evidence="2" key="1">
    <citation type="journal article" date="2019" name="Int. J. Syst. Evol. Microbiol.">
        <title>The Global Catalogue of Microorganisms (GCM) 10K type strain sequencing project: providing services to taxonomists for standard genome sequencing and annotation.</title>
        <authorList>
            <consortium name="The Broad Institute Genomics Platform"/>
            <consortium name="The Broad Institute Genome Sequencing Center for Infectious Disease"/>
            <person name="Wu L."/>
            <person name="Ma J."/>
        </authorList>
    </citation>
    <scope>NUCLEOTIDE SEQUENCE [LARGE SCALE GENOMIC DNA]</scope>
    <source>
        <strain evidence="2">CCUG 46385</strain>
    </source>
</reference>